<dbReference type="PANTHER" id="PTHR34220:SF7">
    <property type="entry name" value="SENSOR HISTIDINE KINASE YPDA"/>
    <property type="match status" value="1"/>
</dbReference>
<reference evidence="18" key="1">
    <citation type="submission" date="2018-12" db="EMBL/GenBank/DDBJ databases">
        <title>Genome sequence of Peanibacillus sp.</title>
        <authorList>
            <person name="Subramani G."/>
            <person name="Srinivasan S."/>
            <person name="Kim M.K."/>
        </authorList>
    </citation>
    <scope>NUCLEOTIDE SEQUENCE [LARGE SCALE GENOMIC DNA]</scope>
    <source>
        <strain evidence="18">18JY67-1</strain>
    </source>
</reference>
<name>A0A3Q8XA78_9BACL</name>
<evidence type="ECO:0000256" key="6">
    <source>
        <dbReference type="ARBA" id="ARBA00022679"/>
    </source>
</evidence>
<proteinExistence type="predicted"/>
<keyword evidence="4" id="KW-1003">Cell membrane</keyword>
<dbReference type="SMART" id="SM00304">
    <property type="entry name" value="HAMP"/>
    <property type="match status" value="1"/>
</dbReference>
<dbReference type="InterPro" id="IPR003660">
    <property type="entry name" value="HAMP_dom"/>
</dbReference>
<dbReference type="Pfam" id="PF06580">
    <property type="entry name" value="His_kinase"/>
    <property type="match status" value="1"/>
</dbReference>
<evidence type="ECO:0000256" key="2">
    <source>
        <dbReference type="ARBA" id="ARBA00004651"/>
    </source>
</evidence>
<keyword evidence="7 14" id="KW-0812">Transmembrane</keyword>
<dbReference type="InterPro" id="IPR010559">
    <property type="entry name" value="Sig_transdc_His_kin_internal"/>
</dbReference>
<dbReference type="PROSITE" id="PS50885">
    <property type="entry name" value="HAMP"/>
    <property type="match status" value="1"/>
</dbReference>
<dbReference type="OrthoDB" id="9776552at2"/>
<keyword evidence="18" id="KW-1185">Reference proteome</keyword>
<gene>
    <name evidence="17" type="ORF">EJC50_26690</name>
</gene>
<dbReference type="SUPFAM" id="SSF158472">
    <property type="entry name" value="HAMP domain-like"/>
    <property type="match status" value="1"/>
</dbReference>
<dbReference type="SUPFAM" id="SSF55874">
    <property type="entry name" value="ATPase domain of HSP90 chaperone/DNA topoisomerase II/histidine kinase"/>
    <property type="match status" value="1"/>
</dbReference>
<dbReference type="Gene3D" id="3.30.450.20">
    <property type="entry name" value="PAS domain"/>
    <property type="match status" value="2"/>
</dbReference>
<keyword evidence="5" id="KW-0597">Phosphoprotein</keyword>
<dbReference type="GO" id="GO:0005886">
    <property type="term" value="C:plasma membrane"/>
    <property type="evidence" value="ECO:0007669"/>
    <property type="project" value="UniProtKB-SubCell"/>
</dbReference>
<dbReference type="CDD" id="cd12912">
    <property type="entry name" value="PDC2_MCP_like"/>
    <property type="match status" value="1"/>
</dbReference>
<dbReference type="RefSeq" id="WP_126018957.1">
    <property type="nucleotide sequence ID" value="NZ_CP034437.1"/>
</dbReference>
<keyword evidence="12" id="KW-0902">Two-component regulatory system</keyword>
<dbReference type="PANTHER" id="PTHR34220">
    <property type="entry name" value="SENSOR HISTIDINE KINASE YPDA"/>
    <property type="match status" value="1"/>
</dbReference>
<dbReference type="PROSITE" id="PS51257">
    <property type="entry name" value="PROKAR_LIPOPROTEIN"/>
    <property type="match status" value="1"/>
</dbReference>
<keyword evidence="10" id="KW-0067">ATP-binding</keyword>
<evidence type="ECO:0000256" key="11">
    <source>
        <dbReference type="ARBA" id="ARBA00022989"/>
    </source>
</evidence>
<dbReference type="AlphaFoldDB" id="A0A3Q8XA78"/>
<evidence type="ECO:0000256" key="9">
    <source>
        <dbReference type="ARBA" id="ARBA00022777"/>
    </source>
</evidence>
<dbReference type="Pfam" id="PF02518">
    <property type="entry name" value="HATPase_c"/>
    <property type="match status" value="1"/>
</dbReference>
<dbReference type="Gene3D" id="3.30.565.10">
    <property type="entry name" value="Histidine kinase-like ATPase, C-terminal domain"/>
    <property type="match status" value="1"/>
</dbReference>
<evidence type="ECO:0000259" key="15">
    <source>
        <dbReference type="PROSITE" id="PS50109"/>
    </source>
</evidence>
<keyword evidence="6" id="KW-0808">Transferase</keyword>
<dbReference type="PROSITE" id="PS50109">
    <property type="entry name" value="HIS_KIN"/>
    <property type="match status" value="1"/>
</dbReference>
<comment type="subcellular location">
    <subcellularLocation>
        <location evidence="2">Cell membrane</location>
        <topology evidence="2">Multi-pass membrane protein</topology>
    </subcellularLocation>
</comment>
<dbReference type="GO" id="GO:0005524">
    <property type="term" value="F:ATP binding"/>
    <property type="evidence" value="ECO:0007669"/>
    <property type="project" value="UniProtKB-KW"/>
</dbReference>
<evidence type="ECO:0000256" key="13">
    <source>
        <dbReference type="ARBA" id="ARBA00023136"/>
    </source>
</evidence>
<feature type="transmembrane region" description="Helical" evidence="14">
    <location>
        <begin position="300"/>
        <end position="322"/>
    </location>
</feature>
<dbReference type="InterPro" id="IPR003594">
    <property type="entry name" value="HATPase_dom"/>
</dbReference>
<evidence type="ECO:0000313" key="18">
    <source>
        <dbReference type="Proteomes" id="UP000272528"/>
    </source>
</evidence>
<evidence type="ECO:0000256" key="12">
    <source>
        <dbReference type="ARBA" id="ARBA00023012"/>
    </source>
</evidence>
<evidence type="ECO:0000313" key="17">
    <source>
        <dbReference type="EMBL" id="AZN42880.1"/>
    </source>
</evidence>
<sequence length="591" mass="66536">MKRLRIFQFKSILTSMAFAFSCLILVATVILSYNAYRLSSVSVKENSIDYTGQLIEQVGTNIETYIDNMKSISSLAFSNGQISSYLALDNPDTPSGAEQAKRIEKTLQSIVRTRSDIAAILFVGSNGTVLSDRDSSQIKNYSDLITQGWYTHAQNRSLYLSSSEVEHVYKGEYRWVVSMSQQVVDPDVRGKSGVLLVDLNYNVINDLCRQIRLGKRGYVFIVNSDGDLIYHPQQQIINTELKSENMDAILHAQDGSVTIRDGGENKIYSVRTTDFGWKIVGVSYEQELIGDKRKIQVTSALWGAICLVVGLGLSFLLSFTFIRPIQKLTANMKQVEQGDFNIRADVLQPNEIGRLAKTFNLMIGKIKDLMHQIVQEQETIRTSEIKALQSQIQPHFLYNTLDSIIWMAETNKMGEVVTMTTSLSRLLRSSIGKGEEEVPLSVELEHVSNYLMIQSMRYKKKFTYAIDVEPELHDCRILKVILQPLVENAIYHGIKKMVEVGHIRIYAKRDGDTLAISVSDNGLGMSQETVQSLTEEALAPASSRGVGVWNVHNRLRIYYGAEYGLSYVSELEEGTIATLRIPFRIWEGEPS</sequence>
<keyword evidence="11 14" id="KW-1133">Transmembrane helix</keyword>
<accession>A0A3Q8XA78</accession>
<dbReference type="EC" id="2.7.13.3" evidence="3"/>
<dbReference type="InterPro" id="IPR005467">
    <property type="entry name" value="His_kinase_dom"/>
</dbReference>
<keyword evidence="13 14" id="KW-0472">Membrane</keyword>
<evidence type="ECO:0000256" key="1">
    <source>
        <dbReference type="ARBA" id="ARBA00000085"/>
    </source>
</evidence>
<dbReference type="Proteomes" id="UP000272528">
    <property type="component" value="Chromosome"/>
</dbReference>
<dbReference type="SMART" id="SM00387">
    <property type="entry name" value="HATPase_c"/>
    <property type="match status" value="1"/>
</dbReference>
<dbReference type="EMBL" id="CP034437">
    <property type="protein sequence ID" value="AZN42880.1"/>
    <property type="molecule type" value="Genomic_DNA"/>
</dbReference>
<dbReference type="CDD" id="cd06225">
    <property type="entry name" value="HAMP"/>
    <property type="match status" value="1"/>
</dbReference>
<evidence type="ECO:0000256" key="8">
    <source>
        <dbReference type="ARBA" id="ARBA00022741"/>
    </source>
</evidence>
<evidence type="ECO:0000256" key="7">
    <source>
        <dbReference type="ARBA" id="ARBA00022692"/>
    </source>
</evidence>
<protein>
    <recommendedName>
        <fullName evidence="3">histidine kinase</fullName>
        <ecNumber evidence="3">2.7.13.3</ecNumber>
    </recommendedName>
</protein>
<evidence type="ECO:0000256" key="5">
    <source>
        <dbReference type="ARBA" id="ARBA00022553"/>
    </source>
</evidence>
<feature type="domain" description="HAMP" evidence="16">
    <location>
        <begin position="319"/>
        <end position="371"/>
    </location>
</feature>
<dbReference type="InterPro" id="IPR036890">
    <property type="entry name" value="HATPase_C_sf"/>
</dbReference>
<evidence type="ECO:0000259" key="16">
    <source>
        <dbReference type="PROSITE" id="PS50885"/>
    </source>
</evidence>
<dbReference type="InterPro" id="IPR033479">
    <property type="entry name" value="dCache_1"/>
</dbReference>
<keyword evidence="8" id="KW-0547">Nucleotide-binding</keyword>
<dbReference type="Pfam" id="PF02743">
    <property type="entry name" value="dCache_1"/>
    <property type="match status" value="1"/>
</dbReference>
<comment type="catalytic activity">
    <reaction evidence="1">
        <text>ATP + protein L-histidine = ADP + protein N-phospho-L-histidine.</text>
        <dbReference type="EC" id="2.7.13.3"/>
    </reaction>
</comment>
<evidence type="ECO:0000256" key="14">
    <source>
        <dbReference type="SAM" id="Phobius"/>
    </source>
</evidence>
<dbReference type="Gene3D" id="6.10.340.10">
    <property type="match status" value="1"/>
</dbReference>
<evidence type="ECO:0000256" key="3">
    <source>
        <dbReference type="ARBA" id="ARBA00012438"/>
    </source>
</evidence>
<dbReference type="GO" id="GO:0000155">
    <property type="term" value="F:phosphorelay sensor kinase activity"/>
    <property type="evidence" value="ECO:0007669"/>
    <property type="project" value="InterPro"/>
</dbReference>
<dbReference type="InterPro" id="IPR050640">
    <property type="entry name" value="Bact_2-comp_sensor_kinase"/>
</dbReference>
<evidence type="ECO:0000256" key="4">
    <source>
        <dbReference type="ARBA" id="ARBA00022475"/>
    </source>
</evidence>
<feature type="transmembrane region" description="Helical" evidence="14">
    <location>
        <begin position="12"/>
        <end position="36"/>
    </location>
</feature>
<dbReference type="Pfam" id="PF00672">
    <property type="entry name" value="HAMP"/>
    <property type="match status" value="1"/>
</dbReference>
<organism evidence="17 18">
    <name type="scientific">Paenibacillus albus</name>
    <dbReference type="NCBI Taxonomy" id="2495582"/>
    <lineage>
        <taxon>Bacteria</taxon>
        <taxon>Bacillati</taxon>
        <taxon>Bacillota</taxon>
        <taxon>Bacilli</taxon>
        <taxon>Bacillales</taxon>
        <taxon>Paenibacillaceae</taxon>
        <taxon>Paenibacillus</taxon>
    </lineage>
</organism>
<dbReference type="CDD" id="cd18773">
    <property type="entry name" value="PDC1_HK_sensor"/>
    <property type="match status" value="1"/>
</dbReference>
<feature type="domain" description="Histidine kinase" evidence="15">
    <location>
        <begin position="368"/>
        <end position="585"/>
    </location>
</feature>
<evidence type="ECO:0000256" key="10">
    <source>
        <dbReference type="ARBA" id="ARBA00022840"/>
    </source>
</evidence>
<dbReference type="KEGG" id="palb:EJC50_26690"/>
<keyword evidence="9 17" id="KW-0418">Kinase</keyword>